<comment type="caution">
    <text evidence="1">The sequence shown here is derived from an EMBL/GenBank/DDBJ whole genome shotgun (WGS) entry which is preliminary data.</text>
</comment>
<dbReference type="EMBL" id="LAZR01038479">
    <property type="protein sequence ID" value="KKL19464.1"/>
    <property type="molecule type" value="Genomic_DNA"/>
</dbReference>
<organism evidence="1">
    <name type="scientific">marine sediment metagenome</name>
    <dbReference type="NCBI Taxonomy" id="412755"/>
    <lineage>
        <taxon>unclassified sequences</taxon>
        <taxon>metagenomes</taxon>
        <taxon>ecological metagenomes</taxon>
    </lineage>
</organism>
<dbReference type="AlphaFoldDB" id="A0A0F9BC18"/>
<sequence>METKVIVRKEDFAKIVAELVREGLNFTATPASNNDKYIFIIKGF</sequence>
<name>A0A0F9BC18_9ZZZZ</name>
<gene>
    <name evidence="1" type="ORF">LCGC14_2465170</name>
</gene>
<protein>
    <submittedName>
        <fullName evidence="1">Uncharacterized protein</fullName>
    </submittedName>
</protein>
<accession>A0A0F9BC18</accession>
<evidence type="ECO:0000313" key="1">
    <source>
        <dbReference type="EMBL" id="KKL19464.1"/>
    </source>
</evidence>
<proteinExistence type="predicted"/>
<reference evidence="1" key="1">
    <citation type="journal article" date="2015" name="Nature">
        <title>Complex archaea that bridge the gap between prokaryotes and eukaryotes.</title>
        <authorList>
            <person name="Spang A."/>
            <person name="Saw J.H."/>
            <person name="Jorgensen S.L."/>
            <person name="Zaremba-Niedzwiedzka K."/>
            <person name="Martijn J."/>
            <person name="Lind A.E."/>
            <person name="van Eijk R."/>
            <person name="Schleper C."/>
            <person name="Guy L."/>
            <person name="Ettema T.J."/>
        </authorList>
    </citation>
    <scope>NUCLEOTIDE SEQUENCE</scope>
</reference>